<dbReference type="AlphaFoldDB" id="A0A2Z7BMD5"/>
<accession>A0A2Z7BMD5</accession>
<proteinExistence type="predicted"/>
<name>A0A2Z7BMD5_9LAMI</name>
<protein>
    <recommendedName>
        <fullName evidence="3">Pentatricopeptide repeat-containing protein</fullName>
    </recommendedName>
</protein>
<sequence length="56" mass="6247">MFLELVTDVLGMILDSCRRNGEIELGTIVAKEIFEMEPVDAGNYVQLAHSFASMNK</sequence>
<dbReference type="EMBL" id="KV005958">
    <property type="protein sequence ID" value="KZV33258.1"/>
    <property type="molecule type" value="Genomic_DNA"/>
</dbReference>
<gene>
    <name evidence="1" type="ORF">F511_41776</name>
</gene>
<dbReference type="Proteomes" id="UP000250235">
    <property type="component" value="Unassembled WGS sequence"/>
</dbReference>
<keyword evidence="2" id="KW-1185">Reference proteome</keyword>
<evidence type="ECO:0000313" key="2">
    <source>
        <dbReference type="Proteomes" id="UP000250235"/>
    </source>
</evidence>
<dbReference type="OrthoDB" id="691369at2759"/>
<organism evidence="1 2">
    <name type="scientific">Dorcoceras hygrometricum</name>
    <dbReference type="NCBI Taxonomy" id="472368"/>
    <lineage>
        <taxon>Eukaryota</taxon>
        <taxon>Viridiplantae</taxon>
        <taxon>Streptophyta</taxon>
        <taxon>Embryophyta</taxon>
        <taxon>Tracheophyta</taxon>
        <taxon>Spermatophyta</taxon>
        <taxon>Magnoliopsida</taxon>
        <taxon>eudicotyledons</taxon>
        <taxon>Gunneridae</taxon>
        <taxon>Pentapetalae</taxon>
        <taxon>asterids</taxon>
        <taxon>lamiids</taxon>
        <taxon>Lamiales</taxon>
        <taxon>Gesneriaceae</taxon>
        <taxon>Didymocarpoideae</taxon>
        <taxon>Trichosporeae</taxon>
        <taxon>Loxocarpinae</taxon>
        <taxon>Dorcoceras</taxon>
    </lineage>
</organism>
<evidence type="ECO:0008006" key="3">
    <source>
        <dbReference type="Google" id="ProtNLM"/>
    </source>
</evidence>
<evidence type="ECO:0000313" key="1">
    <source>
        <dbReference type="EMBL" id="KZV33258.1"/>
    </source>
</evidence>
<reference evidence="1 2" key="1">
    <citation type="journal article" date="2015" name="Proc. Natl. Acad. Sci. U.S.A.">
        <title>The resurrection genome of Boea hygrometrica: A blueprint for survival of dehydration.</title>
        <authorList>
            <person name="Xiao L."/>
            <person name="Yang G."/>
            <person name="Zhang L."/>
            <person name="Yang X."/>
            <person name="Zhao S."/>
            <person name="Ji Z."/>
            <person name="Zhou Q."/>
            <person name="Hu M."/>
            <person name="Wang Y."/>
            <person name="Chen M."/>
            <person name="Xu Y."/>
            <person name="Jin H."/>
            <person name="Xiao X."/>
            <person name="Hu G."/>
            <person name="Bao F."/>
            <person name="Hu Y."/>
            <person name="Wan P."/>
            <person name="Li L."/>
            <person name="Deng X."/>
            <person name="Kuang T."/>
            <person name="Xiang C."/>
            <person name="Zhu J.K."/>
            <person name="Oliver M.J."/>
            <person name="He Y."/>
        </authorList>
    </citation>
    <scope>NUCLEOTIDE SEQUENCE [LARGE SCALE GENOMIC DNA]</scope>
    <source>
        <strain evidence="2">cv. XS01</strain>
    </source>
</reference>